<dbReference type="SMART" id="SM01372">
    <property type="entry name" value="E2F_TDP"/>
    <property type="match status" value="1"/>
</dbReference>
<dbReference type="InterPro" id="IPR036390">
    <property type="entry name" value="WH_DNA-bd_sf"/>
</dbReference>
<evidence type="ECO:0000256" key="1">
    <source>
        <dbReference type="ARBA" id="ARBA00004123"/>
    </source>
</evidence>
<evidence type="ECO:0000256" key="7">
    <source>
        <dbReference type="RuleBase" id="RU003796"/>
    </source>
</evidence>
<dbReference type="PANTHER" id="PTHR12548:SF9">
    <property type="entry name" value="TRANSCRIPTION FACTOR DP"/>
    <property type="match status" value="1"/>
</dbReference>
<comment type="similarity">
    <text evidence="2 7">Belongs to the E2F/DP family.</text>
</comment>
<dbReference type="SUPFAM" id="SSF144074">
    <property type="entry name" value="E2F-DP heterodimerization region"/>
    <property type="match status" value="1"/>
</dbReference>
<reference evidence="10" key="1">
    <citation type="submission" date="2021-09" db="EMBL/GenBank/DDBJ databases">
        <authorList>
            <consortium name="AG Swart"/>
            <person name="Singh M."/>
            <person name="Singh A."/>
            <person name="Seah K."/>
            <person name="Emmerich C."/>
        </authorList>
    </citation>
    <scope>NUCLEOTIDE SEQUENCE</scope>
    <source>
        <strain evidence="10">ATCC30299</strain>
    </source>
</reference>
<dbReference type="GO" id="GO:0000981">
    <property type="term" value="F:DNA-binding transcription factor activity, RNA polymerase II-specific"/>
    <property type="evidence" value="ECO:0007669"/>
    <property type="project" value="TreeGrafter"/>
</dbReference>
<dbReference type="Gene3D" id="1.20.140.80">
    <property type="entry name" value="Transcription factor DP"/>
    <property type="match status" value="1"/>
</dbReference>
<comment type="caution">
    <text evidence="10">The sequence shown here is derived from an EMBL/GenBank/DDBJ whole genome shotgun (WGS) entry which is preliminary data.</text>
</comment>
<dbReference type="PANTHER" id="PTHR12548">
    <property type="entry name" value="TRANSCRIPTION FACTOR DP"/>
    <property type="match status" value="1"/>
</dbReference>
<dbReference type="SUPFAM" id="SSF46785">
    <property type="entry name" value="Winged helix' DNA-binding domain"/>
    <property type="match status" value="1"/>
</dbReference>
<dbReference type="GO" id="GO:0005667">
    <property type="term" value="C:transcription regulator complex"/>
    <property type="evidence" value="ECO:0007669"/>
    <property type="project" value="InterPro"/>
</dbReference>
<proteinExistence type="inferred from homology"/>
<dbReference type="GO" id="GO:0051726">
    <property type="term" value="P:regulation of cell cycle"/>
    <property type="evidence" value="ECO:0007669"/>
    <property type="project" value="InterPro"/>
</dbReference>
<keyword evidence="11" id="KW-1185">Reference proteome</keyword>
<keyword evidence="5 7" id="KW-0804">Transcription</keyword>
<dbReference type="GO" id="GO:0005634">
    <property type="term" value="C:nucleus"/>
    <property type="evidence" value="ECO:0007669"/>
    <property type="project" value="UniProtKB-SubCell"/>
</dbReference>
<evidence type="ECO:0000259" key="9">
    <source>
        <dbReference type="SMART" id="SM01372"/>
    </source>
</evidence>
<dbReference type="InterPro" id="IPR015648">
    <property type="entry name" value="Transcrpt_fac_DP"/>
</dbReference>
<evidence type="ECO:0000259" key="8">
    <source>
        <dbReference type="SMART" id="SM01138"/>
    </source>
</evidence>
<comment type="subcellular location">
    <subcellularLocation>
        <location evidence="1 7">Nucleus</location>
    </subcellularLocation>
</comment>
<dbReference type="InterPro" id="IPR037241">
    <property type="entry name" value="E2F-DP_heterodim"/>
</dbReference>
<accession>A0AAU9JDP0</accession>
<sequence>MLETGSEYPSYIKEMISELRSSESAASILQKYKQFTEGDFLLALIYKNLSYSPHSRKFLSNEEVLSTIHKEYLTDLPPLSSNWEIQNGLREMKPYYDNHINLISSPNGIGLDIYPQSPEFFEESSLTTMWCETTPSSNKKIELMCTPPSTTLRSRNGLKALSWRVKEIVERFGSATYKDVADELLRELQSNQGDEDFKDEKNVRRRVYDALNVLIAAEILQKRGKMVESRNKSSYRLCFKSENSETFISKRKKLKQLLQHYVAIKNLIERNKNLQSASDRLRLPFTLITVSSESSEEVSIKTNIQRSKIHIKFESPITVMEPVEVLKELGLHNNPAGIHLEALELCNYASPS</sequence>
<dbReference type="AlphaFoldDB" id="A0AAU9JDP0"/>
<dbReference type="Proteomes" id="UP001162131">
    <property type="component" value="Unassembled WGS sequence"/>
</dbReference>
<evidence type="ECO:0000313" key="10">
    <source>
        <dbReference type="EMBL" id="CAG9324116.1"/>
    </source>
</evidence>
<evidence type="ECO:0000256" key="3">
    <source>
        <dbReference type="ARBA" id="ARBA00023015"/>
    </source>
</evidence>
<dbReference type="SMART" id="SM01138">
    <property type="entry name" value="DP"/>
    <property type="match status" value="1"/>
</dbReference>
<dbReference type="EMBL" id="CAJZBQ010000035">
    <property type="protein sequence ID" value="CAG9324116.1"/>
    <property type="molecule type" value="Genomic_DNA"/>
</dbReference>
<keyword evidence="6 7" id="KW-0539">Nucleus</keyword>
<name>A0AAU9JDP0_9CILI</name>
<evidence type="ECO:0000256" key="5">
    <source>
        <dbReference type="ARBA" id="ARBA00023163"/>
    </source>
</evidence>
<dbReference type="InterPro" id="IPR014889">
    <property type="entry name" value="Transc_factor_DP_C"/>
</dbReference>
<dbReference type="GO" id="GO:0000977">
    <property type="term" value="F:RNA polymerase II transcription regulatory region sequence-specific DNA binding"/>
    <property type="evidence" value="ECO:0007669"/>
    <property type="project" value="TreeGrafter"/>
</dbReference>
<keyword evidence="4 7" id="KW-0238">DNA-binding</keyword>
<feature type="domain" description="Transcription factor DP C-terminal" evidence="8">
    <location>
        <begin position="241"/>
        <end position="342"/>
    </location>
</feature>
<protein>
    <submittedName>
        <fullName evidence="10">Uncharacterized protein</fullName>
    </submittedName>
</protein>
<feature type="domain" description="E2F/DP family winged-helix DNA-binding" evidence="9">
    <location>
        <begin position="153"/>
        <end position="231"/>
    </location>
</feature>
<evidence type="ECO:0000313" key="11">
    <source>
        <dbReference type="Proteomes" id="UP001162131"/>
    </source>
</evidence>
<evidence type="ECO:0000256" key="6">
    <source>
        <dbReference type="ARBA" id="ARBA00023242"/>
    </source>
</evidence>
<gene>
    <name evidence="10" type="ORF">BSTOLATCC_MIC35137</name>
</gene>
<dbReference type="Gene3D" id="1.10.10.10">
    <property type="entry name" value="Winged helix-like DNA-binding domain superfamily/Winged helix DNA-binding domain"/>
    <property type="match status" value="1"/>
</dbReference>
<dbReference type="FunFam" id="1.10.10.10:FF:000360">
    <property type="entry name" value="Transcription factor Dp-1, a"/>
    <property type="match status" value="1"/>
</dbReference>
<evidence type="ECO:0000256" key="4">
    <source>
        <dbReference type="ARBA" id="ARBA00023125"/>
    </source>
</evidence>
<dbReference type="InterPro" id="IPR003316">
    <property type="entry name" value="E2F_WHTH_DNA-bd_dom"/>
</dbReference>
<organism evidence="10 11">
    <name type="scientific">Blepharisma stoltei</name>
    <dbReference type="NCBI Taxonomy" id="1481888"/>
    <lineage>
        <taxon>Eukaryota</taxon>
        <taxon>Sar</taxon>
        <taxon>Alveolata</taxon>
        <taxon>Ciliophora</taxon>
        <taxon>Postciliodesmatophora</taxon>
        <taxon>Heterotrichea</taxon>
        <taxon>Heterotrichida</taxon>
        <taxon>Blepharismidae</taxon>
        <taxon>Blepharisma</taxon>
    </lineage>
</organism>
<keyword evidence="3 7" id="KW-0805">Transcription regulation</keyword>
<dbReference type="Pfam" id="PF08781">
    <property type="entry name" value="DP"/>
    <property type="match status" value="1"/>
</dbReference>
<dbReference type="Pfam" id="PF02319">
    <property type="entry name" value="WHD_E2F_TDP"/>
    <property type="match status" value="1"/>
</dbReference>
<dbReference type="InterPro" id="IPR038168">
    <property type="entry name" value="TF_DP_C_sf"/>
</dbReference>
<dbReference type="InterPro" id="IPR036388">
    <property type="entry name" value="WH-like_DNA-bd_sf"/>
</dbReference>
<evidence type="ECO:0000256" key="2">
    <source>
        <dbReference type="ARBA" id="ARBA00010940"/>
    </source>
</evidence>